<name>A0ABQ5XW71_9GAMM</name>
<evidence type="ECO:0000313" key="3">
    <source>
        <dbReference type="EMBL" id="GLQ94618.1"/>
    </source>
</evidence>
<feature type="chain" id="PRO_5046259813" evidence="2">
    <location>
        <begin position="21"/>
        <end position="544"/>
    </location>
</feature>
<keyword evidence="2" id="KW-0732">Signal</keyword>
<evidence type="ECO:0000313" key="4">
    <source>
        <dbReference type="Proteomes" id="UP001156670"/>
    </source>
</evidence>
<organism evidence="3 4">
    <name type="scientific">Dyella acidisoli</name>
    <dbReference type="NCBI Taxonomy" id="1867834"/>
    <lineage>
        <taxon>Bacteria</taxon>
        <taxon>Pseudomonadati</taxon>
        <taxon>Pseudomonadota</taxon>
        <taxon>Gammaproteobacteria</taxon>
        <taxon>Lysobacterales</taxon>
        <taxon>Rhodanobacteraceae</taxon>
        <taxon>Dyella</taxon>
    </lineage>
</organism>
<dbReference type="Proteomes" id="UP001156670">
    <property type="component" value="Unassembled WGS sequence"/>
</dbReference>
<accession>A0ABQ5XW71</accession>
<dbReference type="InterPro" id="IPR007312">
    <property type="entry name" value="Phosphoesterase"/>
</dbReference>
<dbReference type="Gene3D" id="3.40.720.10">
    <property type="entry name" value="Alkaline Phosphatase, subunit A"/>
    <property type="match status" value="2"/>
</dbReference>
<reference evidence="4" key="1">
    <citation type="journal article" date="2019" name="Int. J. Syst. Evol. Microbiol.">
        <title>The Global Catalogue of Microorganisms (GCM) 10K type strain sequencing project: providing services to taxonomists for standard genome sequencing and annotation.</title>
        <authorList>
            <consortium name="The Broad Institute Genomics Platform"/>
            <consortium name="The Broad Institute Genome Sequencing Center for Infectious Disease"/>
            <person name="Wu L."/>
            <person name="Ma J."/>
        </authorList>
    </citation>
    <scope>NUCLEOTIDE SEQUENCE [LARGE SCALE GENOMIC DNA]</scope>
    <source>
        <strain evidence="4">NBRC 111980</strain>
    </source>
</reference>
<keyword evidence="4" id="KW-1185">Reference proteome</keyword>
<dbReference type="PANTHER" id="PTHR31956:SF1">
    <property type="entry name" value="NON-SPECIFIC PHOSPHOLIPASE C1"/>
    <property type="match status" value="1"/>
</dbReference>
<protein>
    <submittedName>
        <fullName evidence="3">Phospholipase C</fullName>
    </submittedName>
</protein>
<keyword evidence="1" id="KW-0378">Hydrolase</keyword>
<proteinExistence type="predicted"/>
<gene>
    <name evidence="3" type="ORF">GCM10007901_35700</name>
</gene>
<sequence>MRSRLAVCLAASLLTLSAVAISAPDPVAEDAHHGYHHVHTATPIKHLVVIFQENVSFDHYFGTYPYAANAPGEPTFYAKSDTPKVNGFTKELLSNNPNANNAANGAGAINPFRLSRAQAATADQDHDYQPEQQAFDNGAMDLFPKYTGTGEALPGGTTAENGIGQVMGYYDGNTVTALWHYAQHFAMSDNSYNTTFGPSTPGAINLVSGQTNGVSDQLAAGGDVVADGQGGYTLVSDADPIDDVCSTSSGARVHLSGKNVGDLLNAKGITWGFFEGGFDLTAVNANGTTGCKRSTVSAVTQVNKADYIPHHQPFQYYTSTANPTHVRPTSVAMIGHNGDAANHQYDLSDFYAAVDADNMPAVSFLKAPGYQDGHAGYSDPLDEQQFIVHVINYLQKRPEWRDTAVVIAYDDSDGWYDHQSAPQVNASQTSQDALNGAGVCNGHGTLSGVNTSNAVQGRCGYGPRLPLLVVSPWARRNHVDHTVTDQSSITRFIEDNWLDSHRIGGGSFDAVAGKLNHMFDFDDSFPENRRLFLDETTGEPVEKK</sequence>
<feature type="signal peptide" evidence="2">
    <location>
        <begin position="1"/>
        <end position="20"/>
    </location>
</feature>
<dbReference type="CDD" id="cd16013">
    <property type="entry name" value="AcpA"/>
    <property type="match status" value="1"/>
</dbReference>
<evidence type="ECO:0000256" key="2">
    <source>
        <dbReference type="SAM" id="SignalP"/>
    </source>
</evidence>
<comment type="caution">
    <text evidence="3">The sequence shown here is derived from an EMBL/GenBank/DDBJ whole genome shotgun (WGS) entry which is preliminary data.</text>
</comment>
<dbReference type="PANTHER" id="PTHR31956">
    <property type="entry name" value="NON-SPECIFIC PHOSPHOLIPASE C4-RELATED"/>
    <property type="match status" value="1"/>
</dbReference>
<dbReference type="EMBL" id="BSOB01000046">
    <property type="protein sequence ID" value="GLQ94618.1"/>
    <property type="molecule type" value="Genomic_DNA"/>
</dbReference>
<dbReference type="InterPro" id="IPR017850">
    <property type="entry name" value="Alkaline_phosphatase_core_sf"/>
</dbReference>
<dbReference type="RefSeq" id="WP_284322311.1">
    <property type="nucleotide sequence ID" value="NZ_BSOB01000046.1"/>
</dbReference>
<dbReference type="Pfam" id="PF04185">
    <property type="entry name" value="Phosphoesterase"/>
    <property type="match status" value="1"/>
</dbReference>
<evidence type="ECO:0000256" key="1">
    <source>
        <dbReference type="ARBA" id="ARBA00022801"/>
    </source>
</evidence>